<dbReference type="EMBL" id="CP007441">
    <property type="protein sequence ID" value="AHL77682.1"/>
    <property type="molecule type" value="Genomic_DNA"/>
</dbReference>
<keyword evidence="1" id="KW-0472">Membrane</keyword>
<dbReference type="AlphaFoldDB" id="W8RGM4"/>
<evidence type="ECO:0000256" key="1">
    <source>
        <dbReference type="SAM" id="Phobius"/>
    </source>
</evidence>
<accession>W8RGM4</accession>
<feature type="transmembrane region" description="Helical" evidence="1">
    <location>
        <begin position="14"/>
        <end position="35"/>
    </location>
</feature>
<evidence type="ECO:0000313" key="3">
    <source>
        <dbReference type="Proteomes" id="UP000019522"/>
    </source>
</evidence>
<name>W8RGM4_STUST</name>
<feature type="transmembrane region" description="Helical" evidence="1">
    <location>
        <begin position="42"/>
        <end position="66"/>
    </location>
</feature>
<proteinExistence type="predicted"/>
<sequence>MLSFGSDCLFGIEIAFKAEFALIAIWACISMNRFFGENRFQYFFIHCSYFLFSFAMSFLWMVMLYICQ</sequence>
<dbReference type="Proteomes" id="UP000019522">
    <property type="component" value="Chromosome"/>
</dbReference>
<evidence type="ECO:0000313" key="2">
    <source>
        <dbReference type="EMBL" id="AHL77682.1"/>
    </source>
</evidence>
<dbReference type="KEGG" id="pstt:CH92_17920"/>
<dbReference type="PATRIC" id="fig|316.77.peg.3576"/>
<gene>
    <name evidence="2" type="ORF">CH92_17920</name>
</gene>
<organism evidence="2 3">
    <name type="scientific">Stutzerimonas stutzeri</name>
    <name type="common">Pseudomonas stutzeri</name>
    <dbReference type="NCBI Taxonomy" id="316"/>
    <lineage>
        <taxon>Bacteria</taxon>
        <taxon>Pseudomonadati</taxon>
        <taxon>Pseudomonadota</taxon>
        <taxon>Gammaproteobacteria</taxon>
        <taxon>Pseudomonadales</taxon>
        <taxon>Pseudomonadaceae</taxon>
        <taxon>Stutzerimonas</taxon>
    </lineage>
</organism>
<keyword evidence="1" id="KW-0812">Transmembrane</keyword>
<reference evidence="2 3" key="2">
    <citation type="submission" date="2014-03" db="EMBL/GenBank/DDBJ databases">
        <authorList>
            <person name="Baltrus D."/>
            <person name="Dougherty K."/>
        </authorList>
    </citation>
    <scope>NUCLEOTIDE SEQUENCE</scope>
    <source>
        <strain evidence="2 3">28a24</strain>
    </source>
</reference>
<protein>
    <submittedName>
        <fullName evidence="2">Uncharacterized protein</fullName>
    </submittedName>
</protein>
<reference evidence="3" key="1">
    <citation type="journal article" date="2014" name="Genome Announc.">
        <title>Complete Genome Sequence of the Highly Transformable Pseudomonas stutzeri Strain 28a24.</title>
        <authorList>
            <person name="Smith B.A."/>
            <person name="Dougherty K.M."/>
            <person name="Baltrus D.A."/>
        </authorList>
    </citation>
    <scope>NUCLEOTIDE SEQUENCE [LARGE SCALE GENOMIC DNA]</scope>
    <source>
        <strain evidence="3">28a24</strain>
    </source>
</reference>
<keyword evidence="1" id="KW-1133">Transmembrane helix</keyword>